<sequence>MWVMEKGRLCQGSWFLFHFGTALRLGRLLFILNGWIVVRTSCDRKVIIIIFFCKMLWCFPLFLSLVLPPSCSGDDFHVFSS</sequence>
<keyword evidence="1" id="KW-1133">Transmembrane helix</keyword>
<gene>
    <name evidence="2" type="ORF">TCM_045934</name>
</gene>
<proteinExistence type="predicted"/>
<protein>
    <submittedName>
        <fullName evidence="2">Uncharacterized protein</fullName>
    </submittedName>
</protein>
<dbReference type="AlphaFoldDB" id="S1SMG4"/>
<dbReference type="InParanoid" id="S1SMG4"/>
<dbReference type="Gramene" id="EOY20349">
    <property type="protein sequence ID" value="EOY20349"/>
    <property type="gene ID" value="TCM_045934"/>
</dbReference>
<dbReference type="Proteomes" id="UP000026915">
    <property type="component" value="Unassembled WGS sequence"/>
</dbReference>
<accession>S1SMG4</accession>
<evidence type="ECO:0000313" key="2">
    <source>
        <dbReference type="EMBL" id="EOY20349.1"/>
    </source>
</evidence>
<feature type="transmembrane region" description="Helical" evidence="1">
    <location>
        <begin position="12"/>
        <end position="34"/>
    </location>
</feature>
<keyword evidence="3" id="KW-1185">Reference proteome</keyword>
<evidence type="ECO:0000313" key="3">
    <source>
        <dbReference type="Proteomes" id="UP000026915"/>
    </source>
</evidence>
<dbReference type="HOGENOM" id="CLU_2578725_0_0_1"/>
<keyword evidence="1" id="KW-0472">Membrane</keyword>
<organism evidence="2 3">
    <name type="scientific">Theobroma cacao</name>
    <name type="common">Cacao</name>
    <name type="synonym">Cocoa</name>
    <dbReference type="NCBI Taxonomy" id="3641"/>
    <lineage>
        <taxon>Eukaryota</taxon>
        <taxon>Viridiplantae</taxon>
        <taxon>Streptophyta</taxon>
        <taxon>Embryophyta</taxon>
        <taxon>Tracheophyta</taxon>
        <taxon>Spermatophyta</taxon>
        <taxon>Magnoliopsida</taxon>
        <taxon>eudicotyledons</taxon>
        <taxon>Gunneridae</taxon>
        <taxon>Pentapetalae</taxon>
        <taxon>rosids</taxon>
        <taxon>malvids</taxon>
        <taxon>Malvales</taxon>
        <taxon>Malvaceae</taxon>
        <taxon>Byttnerioideae</taxon>
        <taxon>Theobroma</taxon>
    </lineage>
</organism>
<reference evidence="2 3" key="1">
    <citation type="journal article" date="2013" name="Genome Biol.">
        <title>The genome sequence of the most widely cultivated cacao type and its use to identify candidate genes regulating pod color.</title>
        <authorList>
            <person name="Motamayor J.C."/>
            <person name="Mockaitis K."/>
            <person name="Schmutz J."/>
            <person name="Haiminen N."/>
            <person name="Iii D.L."/>
            <person name="Cornejo O."/>
            <person name="Findley S.D."/>
            <person name="Zheng P."/>
            <person name="Utro F."/>
            <person name="Royaert S."/>
            <person name="Saski C."/>
            <person name="Jenkins J."/>
            <person name="Podicheti R."/>
            <person name="Zhao M."/>
            <person name="Scheffler B.E."/>
            <person name="Stack J.C."/>
            <person name="Feltus F.A."/>
            <person name="Mustiga G.M."/>
            <person name="Amores F."/>
            <person name="Phillips W."/>
            <person name="Marelli J.P."/>
            <person name="May G.D."/>
            <person name="Shapiro H."/>
            <person name="Ma J."/>
            <person name="Bustamante C.D."/>
            <person name="Schnell R.J."/>
            <person name="Main D."/>
            <person name="Gilbert D."/>
            <person name="Parida L."/>
            <person name="Kuhn D.N."/>
        </authorList>
    </citation>
    <scope>NUCLEOTIDE SEQUENCE [LARGE SCALE GENOMIC DNA]</scope>
    <source>
        <strain evidence="3">cv. Matina 1-6</strain>
    </source>
</reference>
<name>S1SMG4_THECC</name>
<feature type="transmembrane region" description="Helical" evidence="1">
    <location>
        <begin position="46"/>
        <end position="67"/>
    </location>
</feature>
<evidence type="ECO:0000256" key="1">
    <source>
        <dbReference type="SAM" id="Phobius"/>
    </source>
</evidence>
<keyword evidence="1" id="KW-0812">Transmembrane</keyword>
<dbReference type="EMBL" id="KE133048">
    <property type="protein sequence ID" value="EOY20349.1"/>
    <property type="molecule type" value="Genomic_DNA"/>
</dbReference>